<dbReference type="NCBIfam" id="TIGR04189">
    <property type="entry name" value="surface_SprA"/>
    <property type="match status" value="1"/>
</dbReference>
<dbReference type="Proteomes" id="UP001157960">
    <property type="component" value="Unassembled WGS sequence"/>
</dbReference>
<feature type="signal peptide" evidence="2">
    <location>
        <begin position="1"/>
        <end position="25"/>
    </location>
</feature>
<keyword evidence="2" id="KW-0732">Signal</keyword>
<feature type="compositionally biased region" description="Low complexity" evidence="1">
    <location>
        <begin position="1021"/>
        <end position="1032"/>
    </location>
</feature>
<feature type="compositionally biased region" description="Polar residues" evidence="1">
    <location>
        <begin position="1120"/>
        <end position="1134"/>
    </location>
</feature>
<feature type="region of interest" description="Disordered" evidence="1">
    <location>
        <begin position="1119"/>
        <end position="1139"/>
    </location>
</feature>
<proteinExistence type="predicted"/>
<gene>
    <name evidence="4" type="ORF">SAMN06264346_1233</name>
</gene>
<keyword evidence="5" id="KW-1185">Reference proteome</keyword>
<protein>
    <submittedName>
        <fullName evidence="4">Cell surface protein SprA</fullName>
    </submittedName>
</protein>
<feature type="chain" id="PRO_5045581704" evidence="2">
    <location>
        <begin position="26"/>
        <end position="2376"/>
    </location>
</feature>
<sequence length="2376" mass="267166">MVANNKYFNIFLFLSFVCMSVMTFAQQRPAVGDTAIIKKDYQLADPTQYEAYYDIKTGMYYVYPKIGNTITGPPTAMSPEDYKEFMMAEQTRAYYKEKSDRYSLMFRKDKSDAARKGLIPSLTINNRLFETLFGSNKIEIIPSGYVSFDFAGLYQKIDNPLILPQNRTSFTFDIDQRIQLGLLGKVGENLQLKANYDTQSGFAFENRMNLVWQAKGSWKDLQQKGLNDVDKPSAGGEDKIIKRVEFGNVNIPLSTSLIRGSQSLFGVKTEFQLGKTYGTVVLSQQQGEARNITVQGGGVMNTFKFSALDYEDNQHYFVGHYFLDNYDNALLNYPQINSKISITRMEVWVLDQGNSNLQYQKSIVGIRDLGDAPGVLPNNDQPGFNLYSAVNGLPGLRDASTAYNAIKGANLPVATGGTATYQDGEEFIFNRKARRLNTNEYILQPQLGYISLNQRLNDNQLLAVSFSYTVNGSNQVYKVGEFSEESTVLMAKLLKPNSTVKTSSPMWNLMMKNIYSLDAGQVNQDGFILNVLYRDPQSGGKLNYLPIANNPQVNNVPLIKLLNWDRLNANGDLQINGNTTGDGIFDFVNGITIRPETGRVIFTKVQPFGSYIQSVIGSNDPQYVYNDLYTLQKTGSNSAEASNLSQRYTIEGRYKGTQGQGISLGAVNVPQGSVTVSANGVQLTEGIDYTVDYMLGTVTIINEQVKQSGQAINISLENQLTFNTQRKRFLGLNLERRFNENFILGGTVVNYSESPLTQKVNYGQEAVNNTMAGINLMYNNQLPFLTRLTDKIPFVNTEAPSNLNFKMETAYLLPGLNKGINDQSYIDDFEQTTSKITLKEPTAWSLASKPEKNQSNPLFTGAGKNDDITEGYGRGLLSWYNIDPRFWGVGGRAPNGITPQSVSNHASRRVQFSEIFNNRDFVAGEQTYTNTFDISYYPTEKGPYNSNPNTESTAQRWAGIMRPISVSNFVSSNIEYVEFWMMDPYADGNTLGANPKLLLQLGNVSEDILKDGQMQYENGLPTPSVPSTTTSSNWGTQPKQPPILYAFSSEGADRTAQDLGYDGLSSDQEAALFGNTFVNPVTNISDPAVDDFVFYMSNSFTGNQASSVIQRYKYFRGPEGNSQSNSLEVATQTPDSEDINKDYNLDQSENYNEYIVNLDQPSLGVGTDNYIVDQKIVQATFQNGQTDDVKWYLFRIPVSDFNNSTRPNLGGDKDPSILNNVRFARLLLTGFDQTSTLRFGTMDLVRSDWRKYPKNVAVFGTNTVADPATNEGSTSDVTINNLEVGSVNIEENALNQPPYVLPPGIDRQILSGNAGAQRQNEASLYLRVKELAVTEAKGVFKNTSLDMRRYKKLKLFVHAQDPTNRVQGLDKNTKFFIRFGNDATDNYYEYESALKITPSTATAPMEIWPMENDVDLNIQDFVDAKLRRDKNNPGDISKRIMDPLFDAGETYKKLYIKGRPSLGNVTTIMVGIRNGYERGELGAVSLDRILWVNEIRLSEIENDGGYAGNASLNFNLGDFATVNTSASYTSVGFGNIDSKPAERTQSTQSAFSVNTAVNVDKFLPEKSGVKIPVNYSYSQTIEDPKYNPLDTDVEFKKAANREELKKVARTYTQQRSIGVVNMHKERVNQNRKPKFYDVENLSVTAVYNDDFYRDIYTKRNYRQYLRGYVDYNYTFKPWVIRPFNKMISDTAKSTKYLKWVKEFNFNPVPTRFSFRTEVDRNYNELEFRNIDAILSGNYGDDFGAIKNRNFYFGWQYGLGFNFTKSLKLEINSATRTLNDNIDVNTMDNKSIFGNVFRAGRPVLYNHRVQLTYKLPFQYLPYLDFIDAEMQYGFTYNWNARSTVLLSSPDGSLGSIGQNSNIIQATASADFTKFFGQFSYFKNISAKLQKRKQEIDSLNNAYTQAWEKNRYAYKKYKFKNRLTPLQSMAYLLTSIKQLDVNYSENNGTVLPGLLSAPNWYGYGQTLGGPTVGFLFGSQADIRRTVMENGWVSDSEFMTDPYIRMSTRELRANLQVMPMNDLRIDISALHNYNRNFTHTGFNYRDPNTGIANPDYTFANDMVTYSNSVILLKTAFKDGTAIYQAIRENARALSQQMPGALEPNGFKDGYGISNAYILIPAFRAAVEGKNPKMMGNPKKAGLPIPNWKITYSGLRNIPIINGQFSKFDILHAYQATYTATGVQSSIDYFNTLNNLSATQRDINDDYINPFTFAQVGYVENFSPLIGVDMTMRNNMQFGIQYNRLRTLLLGLVNHTLTEDSNSEYVVRVGYIIRNFRLGTANTGGRGKAKGSDLNIRGDFSLRDSRTSITNILLDDSQVTGGQRLMNIKVSADYNVSENLNLRVFYEQMTSKYKISTAFPLSTIRAGISATFTFGDSGGF</sequence>
<accession>A0ABY1PKG5</accession>
<name>A0ABY1PKG5_9FLAO</name>
<feature type="domain" description="Gliding motility protein SprA N-terminal" evidence="3">
    <location>
        <begin position="1084"/>
        <end position="1597"/>
    </location>
</feature>
<evidence type="ECO:0000256" key="1">
    <source>
        <dbReference type="SAM" id="MobiDB-lite"/>
    </source>
</evidence>
<dbReference type="EMBL" id="FXTZ01000023">
    <property type="protein sequence ID" value="SMP36009.1"/>
    <property type="molecule type" value="Genomic_DNA"/>
</dbReference>
<evidence type="ECO:0000313" key="5">
    <source>
        <dbReference type="Proteomes" id="UP001157960"/>
    </source>
</evidence>
<evidence type="ECO:0000256" key="2">
    <source>
        <dbReference type="SAM" id="SignalP"/>
    </source>
</evidence>
<dbReference type="Pfam" id="PF14349">
    <property type="entry name" value="SprA_N"/>
    <property type="match status" value="2"/>
</dbReference>
<evidence type="ECO:0000259" key="3">
    <source>
        <dbReference type="Pfam" id="PF14349"/>
    </source>
</evidence>
<feature type="region of interest" description="Disordered" evidence="1">
    <location>
        <begin position="1016"/>
        <end position="1042"/>
    </location>
</feature>
<dbReference type="InterPro" id="IPR026377">
    <property type="entry name" value="Cell_surface_SprA"/>
</dbReference>
<feature type="domain" description="Gliding motility protein SprA N-terminal" evidence="3">
    <location>
        <begin position="56"/>
        <end position="358"/>
    </location>
</feature>
<reference evidence="4 5" key="1">
    <citation type="submission" date="2017-05" db="EMBL/GenBank/DDBJ databases">
        <authorList>
            <person name="Varghese N."/>
            <person name="Submissions S."/>
        </authorList>
    </citation>
    <scope>NUCLEOTIDE SEQUENCE [LARGE SCALE GENOMIC DNA]</scope>
    <source>
        <strain evidence="4 5">DSM 28214</strain>
    </source>
</reference>
<dbReference type="InterPro" id="IPR025684">
    <property type="entry name" value="SprA_N_dom"/>
</dbReference>
<organism evidence="4 5">
    <name type="scientific">Chryseobacterium profundimaris</name>
    <dbReference type="NCBI Taxonomy" id="1387275"/>
    <lineage>
        <taxon>Bacteria</taxon>
        <taxon>Pseudomonadati</taxon>
        <taxon>Bacteroidota</taxon>
        <taxon>Flavobacteriia</taxon>
        <taxon>Flavobacteriales</taxon>
        <taxon>Weeksellaceae</taxon>
        <taxon>Chryseobacterium group</taxon>
        <taxon>Chryseobacterium</taxon>
    </lineage>
</organism>
<comment type="caution">
    <text evidence="4">The sequence shown here is derived from an EMBL/GenBank/DDBJ whole genome shotgun (WGS) entry which is preliminary data.</text>
</comment>
<evidence type="ECO:0000313" key="4">
    <source>
        <dbReference type="EMBL" id="SMP36009.1"/>
    </source>
</evidence>